<evidence type="ECO:0000313" key="1">
    <source>
        <dbReference type="EMBL" id="KAH7851078.1"/>
    </source>
</evidence>
<name>A0ACB7YBZ9_9ERIC</name>
<keyword evidence="2" id="KW-1185">Reference proteome</keyword>
<comment type="caution">
    <text evidence="1">The sequence shown here is derived from an EMBL/GenBank/DDBJ whole genome shotgun (WGS) entry which is preliminary data.</text>
</comment>
<gene>
    <name evidence="1" type="ORF">Vadar_007019</name>
</gene>
<protein>
    <submittedName>
        <fullName evidence="1">Uncharacterized protein</fullName>
    </submittedName>
</protein>
<reference evidence="1 2" key="1">
    <citation type="journal article" date="2021" name="Hortic Res">
        <title>High-quality reference genome and annotation aids understanding of berry development for evergreen blueberry (Vaccinium darrowii).</title>
        <authorList>
            <person name="Yu J."/>
            <person name="Hulse-Kemp A.M."/>
            <person name="Babiker E."/>
            <person name="Staton M."/>
        </authorList>
    </citation>
    <scope>NUCLEOTIDE SEQUENCE [LARGE SCALE GENOMIC DNA]</scope>
    <source>
        <strain evidence="2">cv. NJ 8807/NJ 8810</strain>
        <tissue evidence="1">Young leaf</tissue>
    </source>
</reference>
<accession>A0ACB7YBZ9</accession>
<organism evidence="1 2">
    <name type="scientific">Vaccinium darrowii</name>
    <dbReference type="NCBI Taxonomy" id="229202"/>
    <lineage>
        <taxon>Eukaryota</taxon>
        <taxon>Viridiplantae</taxon>
        <taxon>Streptophyta</taxon>
        <taxon>Embryophyta</taxon>
        <taxon>Tracheophyta</taxon>
        <taxon>Spermatophyta</taxon>
        <taxon>Magnoliopsida</taxon>
        <taxon>eudicotyledons</taxon>
        <taxon>Gunneridae</taxon>
        <taxon>Pentapetalae</taxon>
        <taxon>asterids</taxon>
        <taxon>Ericales</taxon>
        <taxon>Ericaceae</taxon>
        <taxon>Vaccinioideae</taxon>
        <taxon>Vaccinieae</taxon>
        <taxon>Vaccinium</taxon>
    </lineage>
</organism>
<sequence>MGEAAKDVNPALDLCLSLGGCYTQNPDSITSSLNQDSNPNPNQKEIVLTDFFAVRKSPPKPTEAEIVVRRVKEMQATKRMEAKKRLLEKYRKGILIGGGYREEKPPVGTTAVAENELASWTVDSALRNNAFCRAVDKLKNNVGPSHSLKTQGPEISIEAKFPTVSQPTIISMQKENGKSVSQPTIISMQKETGKSVLANYRSVERSPIPGRALSTSAVMLDKMENGKRASPSTPCQANTPDKKFKKGRILPDGAAEMNQMFKLMPSVTTTGNGPNGRKIEGFLYRYLTGKVRIVCVCHGSFLSPAEFVKHASGHHEGNPMKYINVLSSPL</sequence>
<evidence type="ECO:0000313" key="2">
    <source>
        <dbReference type="Proteomes" id="UP000828048"/>
    </source>
</evidence>
<dbReference type="EMBL" id="CM037158">
    <property type="protein sequence ID" value="KAH7851078.1"/>
    <property type="molecule type" value="Genomic_DNA"/>
</dbReference>
<dbReference type="Proteomes" id="UP000828048">
    <property type="component" value="Chromosome 8"/>
</dbReference>
<proteinExistence type="predicted"/>